<dbReference type="EMBL" id="FPBF01000010">
    <property type="protein sequence ID" value="SFU18908.1"/>
    <property type="molecule type" value="Genomic_DNA"/>
</dbReference>
<accession>A0A1I7E4N9</accession>
<evidence type="ECO:0000313" key="2">
    <source>
        <dbReference type="Proteomes" id="UP000199673"/>
    </source>
</evidence>
<dbReference type="Proteomes" id="UP000199673">
    <property type="component" value="Unassembled WGS sequence"/>
</dbReference>
<evidence type="ECO:0000313" key="1">
    <source>
        <dbReference type="EMBL" id="SFU18908.1"/>
    </source>
</evidence>
<protein>
    <submittedName>
        <fullName evidence="1">Uncharacterized protein</fullName>
    </submittedName>
</protein>
<name>A0A1I7E4N9_9BACT</name>
<keyword evidence="2" id="KW-1185">Reference proteome</keyword>
<sequence length="39" mass="4648">MSNNKEFAPGKSEVLVPELHFPEYMNQPLSHTYTSFYWK</sequence>
<dbReference type="AlphaFoldDB" id="A0A1I7E4N9"/>
<gene>
    <name evidence="1" type="ORF">SAMN04489724_0060</name>
</gene>
<reference evidence="2" key="1">
    <citation type="submission" date="2016-10" db="EMBL/GenBank/DDBJ databases">
        <authorList>
            <person name="Varghese N."/>
            <person name="Submissions S."/>
        </authorList>
    </citation>
    <scope>NUCLEOTIDE SEQUENCE [LARGE SCALE GENOMIC DNA]</scope>
    <source>
        <strain evidence="2">DSM 23445</strain>
    </source>
</reference>
<proteinExistence type="predicted"/>
<organism evidence="1 2">
    <name type="scientific">Algoriphagus locisalis</name>
    <dbReference type="NCBI Taxonomy" id="305507"/>
    <lineage>
        <taxon>Bacteria</taxon>
        <taxon>Pseudomonadati</taxon>
        <taxon>Bacteroidota</taxon>
        <taxon>Cytophagia</taxon>
        <taxon>Cytophagales</taxon>
        <taxon>Cyclobacteriaceae</taxon>
        <taxon>Algoriphagus</taxon>
    </lineage>
</organism>